<comment type="caution">
    <text evidence="17">The sequence shown here is derived from an EMBL/GenBank/DDBJ whole genome shotgun (WGS) entry which is preliminary data.</text>
</comment>
<accession>T0HPM3</accession>
<dbReference type="EMBL" id="ATDP01000089">
    <property type="protein sequence ID" value="EQB14987.1"/>
    <property type="molecule type" value="Genomic_DNA"/>
</dbReference>
<evidence type="ECO:0000313" key="18">
    <source>
        <dbReference type="Proteomes" id="UP000015531"/>
    </source>
</evidence>
<dbReference type="Pfam" id="PF07660">
    <property type="entry name" value="STN"/>
    <property type="match status" value="1"/>
</dbReference>
<evidence type="ECO:0000256" key="15">
    <source>
        <dbReference type="RuleBase" id="RU003357"/>
    </source>
</evidence>
<proteinExistence type="inferred from homology"/>
<keyword evidence="13 14" id="KW-0998">Cell outer membrane</keyword>
<evidence type="ECO:0000256" key="8">
    <source>
        <dbReference type="ARBA" id="ARBA00023004"/>
    </source>
</evidence>
<keyword evidence="12" id="KW-0675">Receptor</keyword>
<dbReference type="GO" id="GO:0009279">
    <property type="term" value="C:cell outer membrane"/>
    <property type="evidence" value="ECO:0007669"/>
    <property type="project" value="UniProtKB-SubCell"/>
</dbReference>
<evidence type="ECO:0000256" key="2">
    <source>
        <dbReference type="ARBA" id="ARBA00009810"/>
    </source>
</evidence>
<dbReference type="FunFam" id="2.170.130.10:FF:000010">
    <property type="entry name" value="Ferripyoverdine receptor"/>
    <property type="match status" value="1"/>
</dbReference>
<keyword evidence="9" id="KW-0406">Ion transport</keyword>
<dbReference type="Pfam" id="PF07715">
    <property type="entry name" value="Plug"/>
    <property type="match status" value="1"/>
</dbReference>
<evidence type="ECO:0000313" key="17">
    <source>
        <dbReference type="EMBL" id="EQB14987.1"/>
    </source>
</evidence>
<organism evidence="17 18">
    <name type="scientific">Sphingobium lactosutens DS20</name>
    <dbReference type="NCBI Taxonomy" id="1331060"/>
    <lineage>
        <taxon>Bacteria</taxon>
        <taxon>Pseudomonadati</taxon>
        <taxon>Pseudomonadota</taxon>
        <taxon>Alphaproteobacteria</taxon>
        <taxon>Sphingomonadales</taxon>
        <taxon>Sphingomonadaceae</taxon>
        <taxon>Sphingobium</taxon>
    </lineage>
</organism>
<dbReference type="InterPro" id="IPR011662">
    <property type="entry name" value="Secretin/TonB_short_N"/>
</dbReference>
<gene>
    <name evidence="17" type="ORF">RLDS_12515</name>
</gene>
<dbReference type="Proteomes" id="UP000015531">
    <property type="component" value="Unassembled WGS sequence"/>
</dbReference>
<dbReference type="Pfam" id="PF00593">
    <property type="entry name" value="TonB_dep_Rec_b-barrel"/>
    <property type="match status" value="1"/>
</dbReference>
<dbReference type="Gene3D" id="3.55.50.30">
    <property type="match status" value="1"/>
</dbReference>
<dbReference type="PANTHER" id="PTHR32552:SF74">
    <property type="entry name" value="HYDROXAMATE SIDEROPHORE RECEPTOR FHUE"/>
    <property type="match status" value="1"/>
</dbReference>
<dbReference type="RefSeq" id="WP_021226183.1">
    <property type="nucleotide sequence ID" value="NZ_ATDP01000089.1"/>
</dbReference>
<evidence type="ECO:0000256" key="7">
    <source>
        <dbReference type="ARBA" id="ARBA00022729"/>
    </source>
</evidence>
<comment type="similarity">
    <text evidence="2 14 15">Belongs to the TonB-dependent receptor family.</text>
</comment>
<keyword evidence="4 14" id="KW-1134">Transmembrane beta strand</keyword>
<evidence type="ECO:0000256" key="5">
    <source>
        <dbReference type="ARBA" id="ARBA00022496"/>
    </source>
</evidence>
<sequence>MRIFNGTAANGLRGVIASSLLATTALGVSVTLVTPAMAQETRSYDIPAGPLPAVLSRFIEASGVAVVYDAPLAQNAISAGLKGSYGPAEALSRVLAGSGLTYRQTGPGAFTLEPAPTAAAGTIQLGAVRVAGDDQGGNAIATPKTDVAATDRSRSYAARAATVAGKSAQSLLDIPQSVSVITRQRMDDQNIVSLEDALRQTTGVTAVTYGDGTAYFQIRGYPAEVQFDGLPANSAIQYLRQFDLSIYDRVEVLRGPSGLLQGSGEPAGTVNLVRKRPHDRFGWAASLMGGSWNNFHGDFDVTGPLNAAGTIRGRAVVSGQDRDFFTDEAHERHGLAYGILEFDLDPATIFTLSGTIQDQKQAPFDYGPGAYVNGTAVERDRSTFFGVDWAQSYTRTREAYASLDHHFANGWAAKISANYRYQGGNSGYGYVGGLVNLNNSAAYTLQSQSGSREWFGADANVSGPIDLFGRTHELLIGANYAWTDNLSRSGSFGTTVANIFDIAVPERAIPFTYASDARTEQYGAYGQARISLADPLTLVLGGRLTTYRSKTRTGVAQTGPYTNGAEATGHFTPSAGVIWKVTPAISLYGSYSSIFVPQNSLRFSGSMIDPREGDQFEVGAKGALFDGALNLSGALFRLTDNNRAYLDPDHPGTPAYYIAAGKVRSQGIELEASGEPLPGWSLFVGYTYLESKTLKAVTGQGNIFDTEEPKNSFKFWNTYRIGNVDRPGFQIGGGLRAQSKTSRGGPVQSSYAVADVQIGYRLDQQLSATLSVTNLFDKTYFARAPARFYSIYGEPRAFTLTLRKGF</sequence>
<dbReference type="InterPro" id="IPR036942">
    <property type="entry name" value="Beta-barrel_TonB_sf"/>
</dbReference>
<evidence type="ECO:0000259" key="16">
    <source>
        <dbReference type="SMART" id="SM00965"/>
    </source>
</evidence>
<dbReference type="InterPro" id="IPR000531">
    <property type="entry name" value="Beta-barrel_TonB"/>
</dbReference>
<dbReference type="NCBIfam" id="TIGR01783">
    <property type="entry name" value="TonB-siderophor"/>
    <property type="match status" value="1"/>
</dbReference>
<keyword evidence="11 14" id="KW-0472">Membrane</keyword>
<dbReference type="GO" id="GO:0015891">
    <property type="term" value="P:siderophore transport"/>
    <property type="evidence" value="ECO:0007669"/>
    <property type="project" value="InterPro"/>
</dbReference>
<dbReference type="eggNOG" id="COG4773">
    <property type="taxonomic scope" value="Bacteria"/>
</dbReference>
<dbReference type="InterPro" id="IPR012910">
    <property type="entry name" value="Plug_dom"/>
</dbReference>
<dbReference type="CDD" id="cd01347">
    <property type="entry name" value="ligand_gated_channel"/>
    <property type="match status" value="1"/>
</dbReference>
<keyword evidence="18" id="KW-1185">Reference proteome</keyword>
<keyword evidence="8" id="KW-0408">Iron</keyword>
<keyword evidence="3 14" id="KW-0813">Transport</keyword>
<evidence type="ECO:0000256" key="6">
    <source>
        <dbReference type="ARBA" id="ARBA00022692"/>
    </source>
</evidence>
<comment type="subcellular location">
    <subcellularLocation>
        <location evidence="1 14">Cell outer membrane</location>
        <topology evidence="1 14">Multi-pass membrane protein</topology>
    </subcellularLocation>
</comment>
<keyword evidence="5" id="KW-0410">Iron transport</keyword>
<dbReference type="GO" id="GO:0038023">
    <property type="term" value="F:signaling receptor activity"/>
    <property type="evidence" value="ECO:0007669"/>
    <property type="project" value="InterPro"/>
</dbReference>
<dbReference type="SUPFAM" id="SSF56935">
    <property type="entry name" value="Porins"/>
    <property type="match status" value="1"/>
</dbReference>
<evidence type="ECO:0000256" key="11">
    <source>
        <dbReference type="ARBA" id="ARBA00023136"/>
    </source>
</evidence>
<evidence type="ECO:0000256" key="10">
    <source>
        <dbReference type="ARBA" id="ARBA00023077"/>
    </source>
</evidence>
<evidence type="ECO:0000256" key="4">
    <source>
        <dbReference type="ARBA" id="ARBA00022452"/>
    </source>
</evidence>
<dbReference type="InterPro" id="IPR039426">
    <property type="entry name" value="TonB-dep_rcpt-like"/>
</dbReference>
<dbReference type="InterPro" id="IPR037066">
    <property type="entry name" value="Plug_dom_sf"/>
</dbReference>
<reference evidence="17 18" key="1">
    <citation type="journal article" date="2013" name="Genome Announc.">
        <title>Draft Genome Sequence of Sphingobium lactosutens Strain DS20T, Isolated from a Hexachlorocyclohexane Dumpsite.</title>
        <authorList>
            <person name="Kumar R."/>
            <person name="Dwivedi V."/>
            <person name="Negi V."/>
            <person name="Khurana J.P."/>
            <person name="Lal R."/>
        </authorList>
    </citation>
    <scope>NUCLEOTIDE SEQUENCE [LARGE SCALE GENOMIC DNA]</scope>
    <source>
        <strain evidence="17 18">DS20</strain>
    </source>
</reference>
<evidence type="ECO:0000256" key="9">
    <source>
        <dbReference type="ARBA" id="ARBA00023065"/>
    </source>
</evidence>
<evidence type="ECO:0000256" key="3">
    <source>
        <dbReference type="ARBA" id="ARBA00022448"/>
    </source>
</evidence>
<dbReference type="OrthoDB" id="9760333at2"/>
<keyword evidence="10 15" id="KW-0798">TonB box</keyword>
<feature type="domain" description="Secretin/TonB short N-terminal" evidence="16">
    <location>
        <begin position="64"/>
        <end position="115"/>
    </location>
</feature>
<dbReference type="InterPro" id="IPR010105">
    <property type="entry name" value="TonB_sidphr_rcpt"/>
</dbReference>
<evidence type="ECO:0000256" key="14">
    <source>
        <dbReference type="PROSITE-ProRule" id="PRU01360"/>
    </source>
</evidence>
<evidence type="ECO:0000256" key="13">
    <source>
        <dbReference type="ARBA" id="ARBA00023237"/>
    </source>
</evidence>
<evidence type="ECO:0000256" key="12">
    <source>
        <dbReference type="ARBA" id="ARBA00023170"/>
    </source>
</evidence>
<dbReference type="PATRIC" id="fig|1331060.3.peg.2380"/>
<evidence type="ECO:0000256" key="1">
    <source>
        <dbReference type="ARBA" id="ARBA00004571"/>
    </source>
</evidence>
<name>T0HPM3_9SPHN</name>
<dbReference type="SMART" id="SM00965">
    <property type="entry name" value="STN"/>
    <property type="match status" value="1"/>
</dbReference>
<protein>
    <recommendedName>
        <fullName evidence="16">Secretin/TonB short N-terminal domain-containing protein</fullName>
    </recommendedName>
</protein>
<dbReference type="Gene3D" id="2.40.170.20">
    <property type="entry name" value="TonB-dependent receptor, beta-barrel domain"/>
    <property type="match status" value="1"/>
</dbReference>
<keyword evidence="7" id="KW-0732">Signal</keyword>
<dbReference type="PANTHER" id="PTHR32552">
    <property type="entry name" value="FERRICHROME IRON RECEPTOR-RELATED"/>
    <property type="match status" value="1"/>
</dbReference>
<dbReference type="AlphaFoldDB" id="T0HPM3"/>
<keyword evidence="6 14" id="KW-0812">Transmembrane</keyword>
<dbReference type="Gene3D" id="2.170.130.10">
    <property type="entry name" value="TonB-dependent receptor, plug domain"/>
    <property type="match status" value="1"/>
</dbReference>
<dbReference type="PROSITE" id="PS52016">
    <property type="entry name" value="TONB_DEPENDENT_REC_3"/>
    <property type="match status" value="1"/>
</dbReference>
<dbReference type="GO" id="GO:0015344">
    <property type="term" value="F:siderophore uptake transmembrane transporter activity"/>
    <property type="evidence" value="ECO:0007669"/>
    <property type="project" value="TreeGrafter"/>
</dbReference>